<dbReference type="InterPro" id="IPR001752">
    <property type="entry name" value="Kinesin_motor_dom"/>
</dbReference>
<evidence type="ECO:0000256" key="2">
    <source>
        <dbReference type="ARBA" id="ARBA00022741"/>
    </source>
</evidence>
<dbReference type="GO" id="GO:0005524">
    <property type="term" value="F:ATP binding"/>
    <property type="evidence" value="ECO:0007669"/>
    <property type="project" value="UniProtKB-KW"/>
</dbReference>
<evidence type="ECO:0000256" key="3">
    <source>
        <dbReference type="ARBA" id="ARBA00022840"/>
    </source>
</evidence>
<dbReference type="GO" id="GO:0005874">
    <property type="term" value="C:microtubule"/>
    <property type="evidence" value="ECO:0007669"/>
    <property type="project" value="UniProtKB-KW"/>
</dbReference>
<dbReference type="GO" id="GO:0003777">
    <property type="term" value="F:microtubule motor activity"/>
    <property type="evidence" value="ECO:0007669"/>
    <property type="project" value="InterPro"/>
</dbReference>
<keyword evidence="3" id="KW-0067">ATP-binding</keyword>
<organism evidence="9">
    <name type="scientific">Tanacetum cinerariifolium</name>
    <name type="common">Dalmatian daisy</name>
    <name type="synonym">Chrysanthemum cinerariifolium</name>
    <dbReference type="NCBI Taxonomy" id="118510"/>
    <lineage>
        <taxon>Eukaryota</taxon>
        <taxon>Viridiplantae</taxon>
        <taxon>Streptophyta</taxon>
        <taxon>Embryophyta</taxon>
        <taxon>Tracheophyta</taxon>
        <taxon>Spermatophyta</taxon>
        <taxon>Magnoliopsida</taxon>
        <taxon>eudicotyledons</taxon>
        <taxon>Gunneridae</taxon>
        <taxon>Pentapetalae</taxon>
        <taxon>asterids</taxon>
        <taxon>campanulids</taxon>
        <taxon>Asterales</taxon>
        <taxon>Asteraceae</taxon>
        <taxon>Asteroideae</taxon>
        <taxon>Anthemideae</taxon>
        <taxon>Anthemidinae</taxon>
        <taxon>Tanacetum</taxon>
    </lineage>
</organism>
<reference evidence="9" key="1">
    <citation type="journal article" date="2019" name="Sci. Rep.">
        <title>Draft genome of Tanacetum cinerariifolium, the natural source of mosquito coil.</title>
        <authorList>
            <person name="Yamashiro T."/>
            <person name="Shiraishi A."/>
            <person name="Satake H."/>
            <person name="Nakayama K."/>
        </authorList>
    </citation>
    <scope>NUCLEOTIDE SEQUENCE</scope>
</reference>
<name>A0A6L2KJB0_TANCI</name>
<evidence type="ECO:0000256" key="4">
    <source>
        <dbReference type="ARBA" id="ARBA00023054"/>
    </source>
</evidence>
<dbReference type="AlphaFoldDB" id="A0A6L2KJB0"/>
<dbReference type="GO" id="GO:0008017">
    <property type="term" value="F:microtubule binding"/>
    <property type="evidence" value="ECO:0007669"/>
    <property type="project" value="InterPro"/>
</dbReference>
<evidence type="ECO:0000256" key="7">
    <source>
        <dbReference type="PROSITE-ProRule" id="PRU00283"/>
    </source>
</evidence>
<dbReference type="Gene3D" id="3.40.850.10">
    <property type="entry name" value="Kinesin motor domain"/>
    <property type="match status" value="1"/>
</dbReference>
<accession>A0A6L2KJB0</accession>
<evidence type="ECO:0000256" key="6">
    <source>
        <dbReference type="ARBA" id="ARBA00034488"/>
    </source>
</evidence>
<keyword evidence="4" id="KW-0175">Coiled coil</keyword>
<comment type="caution">
    <text evidence="7">Lacks conserved residue(s) required for the propagation of feature annotation.</text>
</comment>
<protein>
    <submittedName>
        <fullName evidence="9">Kinesin-like protein</fullName>
    </submittedName>
</protein>
<dbReference type="EMBL" id="BKCJ010002563">
    <property type="protein sequence ID" value="GEU49436.1"/>
    <property type="molecule type" value="Genomic_DNA"/>
</dbReference>
<dbReference type="SUPFAM" id="SSF52540">
    <property type="entry name" value="P-loop containing nucleoside triphosphate hydrolases"/>
    <property type="match status" value="1"/>
</dbReference>
<dbReference type="SMART" id="SM00129">
    <property type="entry name" value="KISc"/>
    <property type="match status" value="1"/>
</dbReference>
<dbReference type="InterPro" id="IPR036961">
    <property type="entry name" value="Kinesin_motor_dom_sf"/>
</dbReference>
<dbReference type="Pfam" id="PF00225">
    <property type="entry name" value="Kinesin"/>
    <property type="match status" value="1"/>
</dbReference>
<evidence type="ECO:0000256" key="1">
    <source>
        <dbReference type="ARBA" id="ARBA00022701"/>
    </source>
</evidence>
<dbReference type="InterPro" id="IPR027417">
    <property type="entry name" value="P-loop_NTPase"/>
</dbReference>
<evidence type="ECO:0000256" key="5">
    <source>
        <dbReference type="ARBA" id="ARBA00023175"/>
    </source>
</evidence>
<keyword evidence="5" id="KW-0505">Motor protein</keyword>
<gene>
    <name evidence="9" type="ORF">Tci_021414</name>
</gene>
<comment type="similarity">
    <text evidence="6">Belongs to the TRAFAC class myosin-kinesin ATPase superfamily. Kinesin family. KIN-12 subfamily.</text>
</comment>
<dbReference type="PROSITE" id="PS50067">
    <property type="entry name" value="KINESIN_MOTOR_2"/>
    <property type="match status" value="1"/>
</dbReference>
<dbReference type="PRINTS" id="PR00380">
    <property type="entry name" value="KINESINHEAVY"/>
</dbReference>
<keyword evidence="2" id="KW-0547">Nucleotide-binding</keyword>
<dbReference type="PANTHER" id="PTHR37739:SF16">
    <property type="entry name" value="KINESIN-LIKE PROTEIN"/>
    <property type="match status" value="1"/>
</dbReference>
<proteinExistence type="inferred from homology"/>
<evidence type="ECO:0000313" key="9">
    <source>
        <dbReference type="EMBL" id="GEU49436.1"/>
    </source>
</evidence>
<dbReference type="InterPro" id="IPR044986">
    <property type="entry name" value="KIF15/KIN-12"/>
</dbReference>
<feature type="domain" description="Kinesin motor" evidence="8">
    <location>
        <begin position="103"/>
        <end position="254"/>
    </location>
</feature>
<keyword evidence="1" id="KW-0493">Microtubule</keyword>
<dbReference type="GO" id="GO:0007018">
    <property type="term" value="P:microtubule-based movement"/>
    <property type="evidence" value="ECO:0007669"/>
    <property type="project" value="InterPro"/>
</dbReference>
<comment type="caution">
    <text evidence="9">The sequence shown here is derived from an EMBL/GenBank/DDBJ whole genome shotgun (WGS) entry which is preliminary data.</text>
</comment>
<sequence>MEGEDLAASIGLLSDCEKVVPSEVVVDKDDETLVLVFDEALGVGDCEIHSLLREGVSTDNISAKLSLWVTRDEKKNKRNKKRRKMRITRKWKKGSMAMPMYVSLFLVSVPSRIPTSERLKMEGLCPLMTEETVLIFKTSRMNLVDLAGTERQKAIGTTGERQKEARHINRSLTQLGNLSNILAEVSQTGKKRHIPYRDSKLRYLLQESLRGNAELLFMSFLPHKANQNQGDPRAEWNPRRSLNSLKFSLHYPMILPHINDDKDVEMKIVDEERKCCKELRGTADGHGRPSTCS</sequence>
<dbReference type="PANTHER" id="PTHR37739">
    <property type="entry name" value="KINESIN-LIKE PROTEIN KIN-12D"/>
    <property type="match status" value="1"/>
</dbReference>
<evidence type="ECO:0000259" key="8">
    <source>
        <dbReference type="PROSITE" id="PS50067"/>
    </source>
</evidence>